<evidence type="ECO:0000256" key="4">
    <source>
        <dbReference type="ARBA" id="ARBA00011738"/>
    </source>
</evidence>
<evidence type="ECO:0000256" key="15">
    <source>
        <dbReference type="HAMAP-Rule" id="MF_00605"/>
    </source>
</evidence>
<keyword evidence="8 15" id="KW-0489">Methyltransferase</keyword>
<feature type="binding site" evidence="15 16">
    <location>
        <position position="112"/>
    </location>
    <ligand>
        <name>S-adenosyl-L-methionine</name>
        <dbReference type="ChEBI" id="CHEBI:59789"/>
    </ligand>
</feature>
<evidence type="ECO:0000256" key="1">
    <source>
        <dbReference type="ARBA" id="ARBA00002634"/>
    </source>
</evidence>
<dbReference type="InterPro" id="IPR029028">
    <property type="entry name" value="Alpha/beta_knot_MTases"/>
</dbReference>
<dbReference type="EMBL" id="QGGO01000001">
    <property type="protein sequence ID" value="PWK29481.1"/>
    <property type="molecule type" value="Genomic_DNA"/>
</dbReference>
<dbReference type="GO" id="GO:0002939">
    <property type="term" value="P:tRNA N1-guanine methylation"/>
    <property type="evidence" value="ECO:0007669"/>
    <property type="project" value="TreeGrafter"/>
</dbReference>
<evidence type="ECO:0000256" key="6">
    <source>
        <dbReference type="ARBA" id="ARBA00014679"/>
    </source>
</evidence>
<evidence type="ECO:0000256" key="10">
    <source>
        <dbReference type="ARBA" id="ARBA00022691"/>
    </source>
</evidence>
<keyword evidence="20" id="KW-1185">Reference proteome</keyword>
<dbReference type="InterPro" id="IPR002649">
    <property type="entry name" value="tRNA_m1G_MeTrfase_TrmD"/>
</dbReference>
<dbReference type="InterPro" id="IPR029026">
    <property type="entry name" value="tRNA_m1G_MTases_N"/>
</dbReference>
<dbReference type="PANTHER" id="PTHR46417:SF1">
    <property type="entry name" value="TRNA (GUANINE-N(1)-)-METHYLTRANSFERASE"/>
    <property type="match status" value="1"/>
</dbReference>
<comment type="subunit">
    <text evidence="4 15 17">Homodimer.</text>
</comment>
<dbReference type="Gene3D" id="3.40.1280.10">
    <property type="match status" value="1"/>
</dbReference>
<comment type="function">
    <text evidence="1 15 17">Specifically methylates guanosine-37 in various tRNAs.</text>
</comment>
<feature type="binding site" evidence="15 16">
    <location>
        <begin position="132"/>
        <end position="137"/>
    </location>
    <ligand>
        <name>S-adenosyl-L-methionine</name>
        <dbReference type="ChEBI" id="CHEBI:59789"/>
    </ligand>
</feature>
<evidence type="ECO:0000256" key="13">
    <source>
        <dbReference type="ARBA" id="ARBA00033392"/>
    </source>
</evidence>
<comment type="catalytic activity">
    <reaction evidence="14 15 17">
        <text>guanosine(37) in tRNA + S-adenosyl-L-methionine = N(1)-methylguanosine(37) in tRNA + S-adenosyl-L-homocysteine + H(+)</text>
        <dbReference type="Rhea" id="RHEA:36899"/>
        <dbReference type="Rhea" id="RHEA-COMP:10145"/>
        <dbReference type="Rhea" id="RHEA-COMP:10147"/>
        <dbReference type="ChEBI" id="CHEBI:15378"/>
        <dbReference type="ChEBI" id="CHEBI:57856"/>
        <dbReference type="ChEBI" id="CHEBI:59789"/>
        <dbReference type="ChEBI" id="CHEBI:73542"/>
        <dbReference type="ChEBI" id="CHEBI:74269"/>
        <dbReference type="EC" id="2.1.1.228"/>
    </reaction>
</comment>
<dbReference type="NCBIfam" id="TIGR00088">
    <property type="entry name" value="trmD"/>
    <property type="match status" value="1"/>
</dbReference>
<organism evidence="19 20">
    <name type="scientific">Arcicella aurantiaca</name>
    <dbReference type="NCBI Taxonomy" id="591202"/>
    <lineage>
        <taxon>Bacteria</taxon>
        <taxon>Pseudomonadati</taxon>
        <taxon>Bacteroidota</taxon>
        <taxon>Cytophagia</taxon>
        <taxon>Cytophagales</taxon>
        <taxon>Flectobacillaceae</taxon>
        <taxon>Arcicella</taxon>
    </lineage>
</organism>
<evidence type="ECO:0000256" key="7">
    <source>
        <dbReference type="ARBA" id="ARBA00022490"/>
    </source>
</evidence>
<evidence type="ECO:0000313" key="20">
    <source>
        <dbReference type="Proteomes" id="UP000245489"/>
    </source>
</evidence>
<dbReference type="NCBIfam" id="NF000648">
    <property type="entry name" value="PRK00026.1"/>
    <property type="match status" value="1"/>
</dbReference>
<proteinExistence type="inferred from homology"/>
<dbReference type="GO" id="GO:0052906">
    <property type="term" value="F:tRNA (guanine(37)-N1)-methyltransferase activity"/>
    <property type="evidence" value="ECO:0007669"/>
    <property type="project" value="UniProtKB-UniRule"/>
</dbReference>
<keyword evidence="9 15" id="KW-0808">Transferase</keyword>
<evidence type="ECO:0000256" key="3">
    <source>
        <dbReference type="ARBA" id="ARBA00007630"/>
    </source>
</evidence>
<reference evidence="19 20" key="1">
    <citation type="submission" date="2018-05" db="EMBL/GenBank/DDBJ databases">
        <title>Genomic Encyclopedia of Archaeal and Bacterial Type Strains, Phase II (KMG-II): from individual species to whole genera.</title>
        <authorList>
            <person name="Goeker M."/>
        </authorList>
    </citation>
    <scope>NUCLEOTIDE SEQUENCE [LARGE SCALE GENOMIC DNA]</scope>
    <source>
        <strain evidence="19 20">DSM 22214</strain>
    </source>
</reference>
<evidence type="ECO:0000313" key="19">
    <source>
        <dbReference type="EMBL" id="PWK29481.1"/>
    </source>
</evidence>
<protein>
    <recommendedName>
        <fullName evidence="6 15">tRNA (guanine-N(1)-)-methyltransferase</fullName>
        <ecNumber evidence="5 15">2.1.1.228</ecNumber>
    </recommendedName>
    <alternativeName>
        <fullName evidence="12 15">M1G-methyltransferase</fullName>
    </alternativeName>
    <alternativeName>
        <fullName evidence="13 15">tRNA [GM37] methyltransferase</fullName>
    </alternativeName>
</protein>
<evidence type="ECO:0000256" key="2">
    <source>
        <dbReference type="ARBA" id="ARBA00004496"/>
    </source>
</evidence>
<dbReference type="FunFam" id="3.40.1280.10:FF:000001">
    <property type="entry name" value="tRNA (guanine-N(1)-)-methyltransferase"/>
    <property type="match status" value="1"/>
</dbReference>
<evidence type="ECO:0000256" key="5">
    <source>
        <dbReference type="ARBA" id="ARBA00012807"/>
    </source>
</evidence>
<dbReference type="OrthoDB" id="9807416at2"/>
<dbReference type="Proteomes" id="UP000245489">
    <property type="component" value="Unassembled WGS sequence"/>
</dbReference>
<evidence type="ECO:0000256" key="14">
    <source>
        <dbReference type="ARBA" id="ARBA00047783"/>
    </source>
</evidence>
<comment type="similarity">
    <text evidence="3 15 17">Belongs to the RNA methyltransferase TrmD family.</text>
</comment>
<dbReference type="GO" id="GO:0005829">
    <property type="term" value="C:cytosol"/>
    <property type="evidence" value="ECO:0007669"/>
    <property type="project" value="TreeGrafter"/>
</dbReference>
<evidence type="ECO:0000256" key="12">
    <source>
        <dbReference type="ARBA" id="ARBA00029736"/>
    </source>
</evidence>
<dbReference type="EC" id="2.1.1.228" evidence="5 15"/>
<evidence type="ECO:0000256" key="9">
    <source>
        <dbReference type="ARBA" id="ARBA00022679"/>
    </source>
</evidence>
<dbReference type="SUPFAM" id="SSF75217">
    <property type="entry name" value="alpha/beta knot"/>
    <property type="match status" value="1"/>
</dbReference>
<comment type="subcellular location">
    <subcellularLocation>
        <location evidence="2 15 17">Cytoplasm</location>
    </subcellularLocation>
</comment>
<dbReference type="HAMAP" id="MF_00605">
    <property type="entry name" value="TrmD"/>
    <property type="match status" value="1"/>
</dbReference>
<gene>
    <name evidence="15" type="primary">trmD</name>
    <name evidence="19" type="ORF">LV89_00322</name>
</gene>
<keyword evidence="7 15" id="KW-0963">Cytoplasm</keyword>
<accession>A0A316EI81</accession>
<dbReference type="InterPro" id="IPR023148">
    <property type="entry name" value="tRNA_m1G_MeTrfase_C_sf"/>
</dbReference>
<evidence type="ECO:0000259" key="18">
    <source>
        <dbReference type="Pfam" id="PF01746"/>
    </source>
</evidence>
<dbReference type="CDD" id="cd18080">
    <property type="entry name" value="TrmD-like"/>
    <property type="match status" value="1"/>
</dbReference>
<evidence type="ECO:0000256" key="11">
    <source>
        <dbReference type="ARBA" id="ARBA00022694"/>
    </source>
</evidence>
<feature type="domain" description="tRNA methyltransferase TRMD/TRM10-type" evidence="18">
    <location>
        <begin position="1"/>
        <end position="224"/>
    </location>
</feature>
<dbReference type="PIRSF" id="PIRSF000386">
    <property type="entry name" value="tRNA_mtase"/>
    <property type="match status" value="1"/>
</dbReference>
<keyword evidence="10 15" id="KW-0949">S-adenosyl-L-methionine</keyword>
<dbReference type="PANTHER" id="PTHR46417">
    <property type="entry name" value="TRNA (GUANINE-N(1)-)-METHYLTRANSFERASE"/>
    <property type="match status" value="1"/>
</dbReference>
<dbReference type="Pfam" id="PF01746">
    <property type="entry name" value="tRNA_m1G_MT"/>
    <property type="match status" value="1"/>
</dbReference>
<comment type="caution">
    <text evidence="19">The sequence shown here is derived from an EMBL/GenBank/DDBJ whole genome shotgun (WGS) entry which is preliminary data.</text>
</comment>
<evidence type="ECO:0000256" key="17">
    <source>
        <dbReference type="RuleBase" id="RU003464"/>
    </source>
</evidence>
<dbReference type="AlphaFoldDB" id="A0A316EI81"/>
<sequence length="229" mass="25421">MRIDIISVVPKLMESFFGHSILKRGQEAGHAEVVLHDLRDYTTTKSRQVDDYAFGGGAGMVMLAEPIAKCIRHLQSEREYDEIIYMTPDGETFNQQTANSLSLGGNLIFLCGHYKGVDQRVRDMFITKEISIGDYVLSGGELAAAVCADAIIRLIPGVLNDETSALTDSFQDNLLAPPVYTRPAEFEGVKVPDILLSGHEAKVNEWRFEQSIERTKARRPDLLGKTGLF</sequence>
<dbReference type="RefSeq" id="WP_109741100.1">
    <property type="nucleotide sequence ID" value="NZ_QGGO01000001.1"/>
</dbReference>
<dbReference type="Gene3D" id="1.10.1270.20">
    <property type="entry name" value="tRNA(m1g37)methyltransferase, domain 2"/>
    <property type="match status" value="1"/>
</dbReference>
<evidence type="ECO:0000256" key="8">
    <source>
        <dbReference type="ARBA" id="ARBA00022603"/>
    </source>
</evidence>
<keyword evidence="11 15" id="KW-0819">tRNA processing</keyword>
<evidence type="ECO:0000256" key="16">
    <source>
        <dbReference type="PIRSR" id="PIRSR000386-1"/>
    </source>
</evidence>
<dbReference type="InterPro" id="IPR016009">
    <property type="entry name" value="tRNA_MeTrfase_TRMD/TRM10"/>
</dbReference>
<name>A0A316EI81_9BACT</name>